<dbReference type="Proteomes" id="UP001151760">
    <property type="component" value="Unassembled WGS sequence"/>
</dbReference>
<feature type="region of interest" description="Disordered" evidence="1">
    <location>
        <begin position="740"/>
        <end position="767"/>
    </location>
</feature>
<reference evidence="2" key="2">
    <citation type="submission" date="2022-01" db="EMBL/GenBank/DDBJ databases">
        <authorList>
            <person name="Yamashiro T."/>
            <person name="Shiraishi A."/>
            <person name="Satake H."/>
            <person name="Nakayama K."/>
        </authorList>
    </citation>
    <scope>NUCLEOTIDE SEQUENCE</scope>
</reference>
<organism evidence="2 3">
    <name type="scientific">Tanacetum coccineum</name>
    <dbReference type="NCBI Taxonomy" id="301880"/>
    <lineage>
        <taxon>Eukaryota</taxon>
        <taxon>Viridiplantae</taxon>
        <taxon>Streptophyta</taxon>
        <taxon>Embryophyta</taxon>
        <taxon>Tracheophyta</taxon>
        <taxon>Spermatophyta</taxon>
        <taxon>Magnoliopsida</taxon>
        <taxon>eudicotyledons</taxon>
        <taxon>Gunneridae</taxon>
        <taxon>Pentapetalae</taxon>
        <taxon>asterids</taxon>
        <taxon>campanulids</taxon>
        <taxon>Asterales</taxon>
        <taxon>Asteraceae</taxon>
        <taxon>Asteroideae</taxon>
        <taxon>Anthemideae</taxon>
        <taxon>Anthemidinae</taxon>
        <taxon>Tanacetum</taxon>
    </lineage>
</organism>
<gene>
    <name evidence="2" type="ORF">Tco_1133094</name>
</gene>
<keyword evidence="3" id="KW-1185">Reference proteome</keyword>
<protein>
    <recommendedName>
        <fullName evidence="4">CCHC-type domain-containing protein</fullName>
    </recommendedName>
</protein>
<evidence type="ECO:0000313" key="2">
    <source>
        <dbReference type="EMBL" id="GJU10698.1"/>
    </source>
</evidence>
<accession>A0ABQ5JGT6</accession>
<evidence type="ECO:0000313" key="3">
    <source>
        <dbReference type="Proteomes" id="UP001151760"/>
    </source>
</evidence>
<proteinExistence type="predicted"/>
<evidence type="ECO:0000256" key="1">
    <source>
        <dbReference type="SAM" id="MobiDB-lite"/>
    </source>
</evidence>
<reference evidence="2" key="1">
    <citation type="journal article" date="2022" name="Int. J. Mol. Sci.">
        <title>Draft Genome of Tanacetum Coccineum: Genomic Comparison of Closely Related Tanacetum-Family Plants.</title>
        <authorList>
            <person name="Yamashiro T."/>
            <person name="Shiraishi A."/>
            <person name="Nakayama K."/>
            <person name="Satake H."/>
        </authorList>
    </citation>
    <scope>NUCLEOTIDE SEQUENCE</scope>
</reference>
<name>A0ABQ5JGT6_9ASTR</name>
<sequence>MSRVWEEREKEMGFYLSVLLDAVERRQGVRDVGYGIRDTWVDPAEAVPAVATSNVGDGSILGGIVHHGKVNNVIAKHPHWLILLKKHKWMKGSSRGRGYINTTGSLENKILVLEPDSSPCCAKCGTPVDGPYCRGCALLRKEFEEDLLTYCVENGIFQDSQDTFESSDDNTNVINVLQEPIIVNQDPGVKSSQGPPLINQNCCYECGDSLDGIFCQQCICKFCGKGAHYGYNCPPKVPIISNPEQCNQTINELPQILPSVHPTCNYEDENSVIYDSKPHSFKVSPSILTYPPQLQFENYLCELCGNNAHYGYDCSPQFPFVYEQEPCYNQNFNDNYFPQNSQSSSQHYNCCENCGGPHATFQYQPMNEKYYEQNSCYDSNSFGFDQFQLPQYTVNHPIFNAQNEFLNSQNKLMEQMTSICDMVGQIMQKKEEERRIVEEQAAKEDMSIEEMRHEQQLVDYEIKVITNDLGYKRFHGEKIDEEYERDCEIRIRKLKQDFNEWGSEDDYIPLGDIIARYSTSKAITPDLPIEEPDNSLNMGDEHLSTIPETESDEVIKSSVENLVPIPSEFEGISDDTSDVPNCDNNRINVEIDLVESLINRDTSIVYSSKIDPILEEFTGELAHIVPIPPRIVEADFDPNDDTSSDDDSFENIEYVDASPSYSELDSLEEENEDQEEKEFNLEDIFQIQDVILREKLLNVRRLISNIESLKVNPTPDRVLESPSPFLIPVADSDSFLEESDTSFSLPEFETSSDYTEETRSGSTTTHANYSLPEYDSFLFEIEPDQDVLISIDNSNTFLLELPEFESFHFDPSFPRPPPKPPDVCLDFKPNTVMRNNEDFNQREIVLSLNVEDVNTFTFVIWTFLPFFTYPEDSPVILFFRNEDLVFDPGISTFPSQACDSVNKNKPLRGSSPHAYPFSIVLNNVL</sequence>
<dbReference type="EMBL" id="BQNB010021852">
    <property type="protein sequence ID" value="GJU10698.1"/>
    <property type="molecule type" value="Genomic_DNA"/>
</dbReference>
<feature type="compositionally biased region" description="Polar residues" evidence="1">
    <location>
        <begin position="741"/>
        <end position="753"/>
    </location>
</feature>
<comment type="caution">
    <text evidence="2">The sequence shown here is derived from an EMBL/GenBank/DDBJ whole genome shotgun (WGS) entry which is preliminary data.</text>
</comment>
<evidence type="ECO:0008006" key="4">
    <source>
        <dbReference type="Google" id="ProtNLM"/>
    </source>
</evidence>